<evidence type="ECO:0000313" key="9">
    <source>
        <dbReference type="EMBL" id="AFN73850.1"/>
    </source>
</evidence>
<dbReference type="EMBL" id="CP003557">
    <property type="protein sequence ID" value="AFN73850.1"/>
    <property type="molecule type" value="Genomic_DNA"/>
</dbReference>
<dbReference type="GO" id="GO:0004325">
    <property type="term" value="F:ferrochelatase activity"/>
    <property type="evidence" value="ECO:0007669"/>
    <property type="project" value="UniProtKB-UniRule"/>
</dbReference>
<dbReference type="GO" id="GO:0046872">
    <property type="term" value="F:metal ion binding"/>
    <property type="evidence" value="ECO:0007669"/>
    <property type="project" value="UniProtKB-KW"/>
</dbReference>
<evidence type="ECO:0000256" key="2">
    <source>
        <dbReference type="ARBA" id="ARBA00023004"/>
    </source>
</evidence>
<evidence type="ECO:0000256" key="5">
    <source>
        <dbReference type="ARBA" id="ARBA00023244"/>
    </source>
</evidence>
<evidence type="ECO:0000256" key="6">
    <source>
        <dbReference type="ARBA" id="ARBA00024536"/>
    </source>
</evidence>
<dbReference type="Proteomes" id="UP000009011">
    <property type="component" value="Chromosome"/>
</dbReference>
<dbReference type="EC" id="4.98.1.1" evidence="7"/>
<dbReference type="Pfam" id="PF00762">
    <property type="entry name" value="Ferrochelatase"/>
    <property type="match status" value="1"/>
</dbReference>
<keyword evidence="3 7" id="KW-0350">Heme biosynthesis</keyword>
<evidence type="ECO:0000256" key="4">
    <source>
        <dbReference type="ARBA" id="ARBA00023239"/>
    </source>
</evidence>
<proteinExistence type="inferred from homology"/>
<evidence type="ECO:0000256" key="7">
    <source>
        <dbReference type="HAMAP-Rule" id="MF_00323"/>
    </source>
</evidence>
<dbReference type="CDD" id="cd03411">
    <property type="entry name" value="Ferrochelatase_N"/>
    <property type="match status" value="1"/>
</dbReference>
<accession>I6Z3X5</accession>
<comment type="function">
    <text evidence="7">Catalyzes the ferrous insertion into protoporphyrin IX.</text>
</comment>
<keyword evidence="7" id="KW-0479">Metal-binding</keyword>
<protein>
    <recommendedName>
        <fullName evidence="7">Ferrochelatase</fullName>
        <ecNumber evidence="7">4.98.1.1</ecNumber>
    </recommendedName>
    <alternativeName>
        <fullName evidence="7">Heme synthase</fullName>
    </alternativeName>
    <alternativeName>
        <fullName evidence="7">Protoheme ferro-lyase</fullName>
    </alternativeName>
</protein>
<organism evidence="9 10">
    <name type="scientific">Melioribacter roseus (strain DSM 23840 / JCM 17771 / VKM B-2668 / P3M-2)</name>
    <dbReference type="NCBI Taxonomy" id="1191523"/>
    <lineage>
        <taxon>Bacteria</taxon>
        <taxon>Pseudomonadati</taxon>
        <taxon>Ignavibacteriota</taxon>
        <taxon>Ignavibacteria</taxon>
        <taxon>Ignavibacteriales</taxon>
        <taxon>Melioribacteraceae</taxon>
        <taxon>Melioribacter</taxon>
    </lineage>
</organism>
<keyword evidence="2 7" id="KW-0408">Iron</keyword>
<dbReference type="PANTHER" id="PTHR11108">
    <property type="entry name" value="FERROCHELATASE"/>
    <property type="match status" value="1"/>
</dbReference>
<comment type="catalytic activity">
    <reaction evidence="7">
        <text>heme b + 2 H(+) = protoporphyrin IX + Fe(2+)</text>
        <dbReference type="Rhea" id="RHEA:22584"/>
        <dbReference type="ChEBI" id="CHEBI:15378"/>
        <dbReference type="ChEBI" id="CHEBI:29033"/>
        <dbReference type="ChEBI" id="CHEBI:57306"/>
        <dbReference type="ChEBI" id="CHEBI:60344"/>
        <dbReference type="EC" id="4.98.1.1"/>
    </reaction>
</comment>
<reference evidence="9 10" key="1">
    <citation type="journal article" date="2013" name="PLoS ONE">
        <title>Genomic analysis of Melioribacter roseus, facultatively anaerobic organotrophic bacterium representing a novel deep lineage within Bacteriodetes/Chlorobi group.</title>
        <authorList>
            <person name="Kadnikov V.V."/>
            <person name="Mardanov A.V."/>
            <person name="Podosokorskaya O.A."/>
            <person name="Gavrilov S.N."/>
            <person name="Kublanov I.V."/>
            <person name="Beletsky A.V."/>
            <person name="Bonch-Osmolovskaya E.A."/>
            <person name="Ravin N.V."/>
        </authorList>
    </citation>
    <scope>NUCLEOTIDE SEQUENCE [LARGE SCALE GENOMIC DNA]</scope>
    <source>
        <strain evidence="10">JCM 17771 / P3M-2</strain>
    </source>
</reference>
<dbReference type="OrthoDB" id="9809741at2"/>
<dbReference type="AlphaFoldDB" id="I6Z3X5"/>
<dbReference type="KEGG" id="mro:MROS_0607"/>
<dbReference type="HAMAP" id="MF_00323">
    <property type="entry name" value="Ferrochelatase"/>
    <property type="match status" value="1"/>
</dbReference>
<dbReference type="InterPro" id="IPR033644">
    <property type="entry name" value="Ferrochelatase_C"/>
</dbReference>
<comment type="pathway">
    <text evidence="7">Porphyrin-containing compound metabolism; protoheme biosynthesis; protoheme from protoporphyrin-IX: step 1/1.</text>
</comment>
<dbReference type="RefSeq" id="WP_014855287.1">
    <property type="nucleotide sequence ID" value="NC_018178.1"/>
</dbReference>
<keyword evidence="7" id="KW-0963">Cytoplasm</keyword>
<gene>
    <name evidence="7" type="primary">hemH</name>
    <name evidence="9" type="ordered locus">MROS_0607</name>
</gene>
<feature type="binding site" evidence="7">
    <location>
        <position position="272"/>
    </location>
    <ligand>
        <name>Fe(2+)</name>
        <dbReference type="ChEBI" id="CHEBI:29033"/>
    </ligand>
</feature>
<dbReference type="Gene3D" id="3.40.50.1400">
    <property type="match status" value="2"/>
</dbReference>
<evidence type="ECO:0000313" key="10">
    <source>
        <dbReference type="Proteomes" id="UP000009011"/>
    </source>
</evidence>
<evidence type="ECO:0000256" key="8">
    <source>
        <dbReference type="RuleBase" id="RU004185"/>
    </source>
</evidence>
<comment type="subcellular location">
    <subcellularLocation>
        <location evidence="7">Cytoplasm</location>
    </subcellularLocation>
</comment>
<comment type="catalytic activity">
    <reaction evidence="6">
        <text>Fe-coproporphyrin III + 2 H(+) = coproporphyrin III + Fe(2+)</text>
        <dbReference type="Rhea" id="RHEA:49572"/>
        <dbReference type="ChEBI" id="CHEBI:15378"/>
        <dbReference type="ChEBI" id="CHEBI:29033"/>
        <dbReference type="ChEBI" id="CHEBI:68438"/>
        <dbReference type="ChEBI" id="CHEBI:131725"/>
        <dbReference type="EC" id="4.99.1.9"/>
    </reaction>
    <physiologicalReaction direction="right-to-left" evidence="6">
        <dbReference type="Rhea" id="RHEA:49574"/>
    </physiologicalReaction>
</comment>
<dbReference type="HOGENOM" id="CLU_018884_4_1_10"/>
<dbReference type="InterPro" id="IPR001015">
    <property type="entry name" value="Ferrochelatase"/>
</dbReference>
<dbReference type="PATRIC" id="fig|1191523.3.peg.635"/>
<dbReference type="GO" id="GO:0005737">
    <property type="term" value="C:cytoplasm"/>
    <property type="evidence" value="ECO:0007669"/>
    <property type="project" value="UniProtKB-SubCell"/>
</dbReference>
<sequence>MGKNAVVLFNLGGPDSLDSVEPFLYNLFQDPDIFKIPVGQKLFAKIISSRRAPKVVEEYKLIGGKSPINEWTERQRSMLEEKLNQTGSRYDVYTAMRYWKPFTEEAAKKIESGNYDKVVMLPLYPHYSITTTGSSFNEWKRKYRGPEDKFIYIDHYPTHEKYIAALNQRIDETIERFPEDVRDKIHLVFSAHGTPVYLVKKGDPYSLQIKETMEAVMKARNYSHPYHLCFQSKVGPQKWLEPATDDMIKKLASEGHKHLLVIPVSFVSDHIETSFELDIEYRHVADECGIENYFVMTGLNDSPLFIEALYDLVIKNLPPE</sequence>
<comment type="similarity">
    <text evidence="1 7 8">Belongs to the ferrochelatase family.</text>
</comment>
<dbReference type="GO" id="GO:0006783">
    <property type="term" value="P:heme biosynthetic process"/>
    <property type="evidence" value="ECO:0007669"/>
    <property type="project" value="UniProtKB-UniRule"/>
</dbReference>
<keyword evidence="4 7" id="KW-0456">Lyase</keyword>
<dbReference type="NCBIfam" id="TIGR00109">
    <property type="entry name" value="hemH"/>
    <property type="match status" value="1"/>
</dbReference>
<dbReference type="PANTHER" id="PTHR11108:SF1">
    <property type="entry name" value="FERROCHELATASE, MITOCHONDRIAL"/>
    <property type="match status" value="1"/>
</dbReference>
<dbReference type="STRING" id="1191523.MROS_0607"/>
<dbReference type="UniPathway" id="UPA00252">
    <property type="reaction ID" value="UER00325"/>
</dbReference>
<keyword evidence="10" id="KW-1185">Reference proteome</keyword>
<name>I6Z3X5_MELRP</name>
<evidence type="ECO:0000256" key="1">
    <source>
        <dbReference type="ARBA" id="ARBA00007718"/>
    </source>
</evidence>
<evidence type="ECO:0000256" key="3">
    <source>
        <dbReference type="ARBA" id="ARBA00023133"/>
    </source>
</evidence>
<dbReference type="CDD" id="cd00419">
    <property type="entry name" value="Ferrochelatase_C"/>
    <property type="match status" value="1"/>
</dbReference>
<dbReference type="SUPFAM" id="SSF53800">
    <property type="entry name" value="Chelatase"/>
    <property type="match status" value="1"/>
</dbReference>
<dbReference type="InterPro" id="IPR033659">
    <property type="entry name" value="Ferrochelatase_N"/>
</dbReference>
<feature type="binding site" evidence="7">
    <location>
        <position position="192"/>
    </location>
    <ligand>
        <name>Fe(2+)</name>
        <dbReference type="ChEBI" id="CHEBI:29033"/>
    </ligand>
</feature>
<keyword evidence="5 7" id="KW-0627">Porphyrin biosynthesis</keyword>
<dbReference type="eggNOG" id="COG0276">
    <property type="taxonomic scope" value="Bacteria"/>
</dbReference>